<dbReference type="Gene3D" id="3.10.129.10">
    <property type="entry name" value="Hotdog Thioesterase"/>
    <property type="match status" value="1"/>
</dbReference>
<accession>A0A7H8N8Q6</accession>
<evidence type="ECO:0000256" key="2">
    <source>
        <dbReference type="ARBA" id="ARBA00023239"/>
    </source>
</evidence>
<dbReference type="InterPro" id="IPR013114">
    <property type="entry name" value="FabA_FabZ"/>
</dbReference>
<evidence type="ECO:0000256" key="1">
    <source>
        <dbReference type="ARBA" id="ARBA00009174"/>
    </source>
</evidence>
<dbReference type="AlphaFoldDB" id="A0A7H8N8Q6"/>
<feature type="domain" description="ApeI dehydratase-like" evidence="4">
    <location>
        <begin position="46"/>
        <end position="128"/>
    </location>
</feature>
<proteinExistence type="inferred from homology"/>
<feature type="region of interest" description="Disordered" evidence="3">
    <location>
        <begin position="1"/>
        <end position="24"/>
    </location>
</feature>
<dbReference type="InterPro" id="IPR029069">
    <property type="entry name" value="HotDog_dom_sf"/>
</dbReference>
<keyword evidence="6" id="KW-1185">Reference proteome</keyword>
<name>A0A7H8N8Q6_9ACTN</name>
<comment type="similarity">
    <text evidence="1">Belongs to the thioester dehydratase family. FabZ subfamily.</text>
</comment>
<dbReference type="PANTHER" id="PTHR30272:SF1">
    <property type="entry name" value="3-HYDROXYACYL-[ACYL-CARRIER-PROTEIN] DEHYDRATASE"/>
    <property type="match status" value="1"/>
</dbReference>
<evidence type="ECO:0000256" key="3">
    <source>
        <dbReference type="SAM" id="MobiDB-lite"/>
    </source>
</evidence>
<protein>
    <recommendedName>
        <fullName evidence="4">ApeI dehydratase-like domain-containing protein</fullName>
    </recommendedName>
</protein>
<dbReference type="GO" id="GO:0016829">
    <property type="term" value="F:lyase activity"/>
    <property type="evidence" value="ECO:0007669"/>
    <property type="project" value="UniProtKB-KW"/>
</dbReference>
<dbReference type="EMBL" id="CP054929">
    <property type="protein sequence ID" value="QKW50809.1"/>
    <property type="molecule type" value="Genomic_DNA"/>
</dbReference>
<reference evidence="5 6" key="1">
    <citation type="submission" date="2020-06" db="EMBL/GenBank/DDBJ databases">
        <title>Genome mining for natural products.</title>
        <authorList>
            <person name="Zhang B."/>
            <person name="Shi J."/>
            <person name="Ge H."/>
        </authorList>
    </citation>
    <scope>NUCLEOTIDE SEQUENCE [LARGE SCALE GENOMIC DNA]</scope>
    <source>
        <strain evidence="5 6">NA00687</strain>
    </source>
</reference>
<dbReference type="Pfam" id="PF22818">
    <property type="entry name" value="ApeI-like"/>
    <property type="match status" value="1"/>
</dbReference>
<evidence type="ECO:0000313" key="6">
    <source>
        <dbReference type="Proteomes" id="UP000509303"/>
    </source>
</evidence>
<keyword evidence="2" id="KW-0456">Lyase</keyword>
<organism evidence="5 6">
    <name type="scientific">Streptomyces buecherae</name>
    <dbReference type="NCBI Taxonomy" id="2763006"/>
    <lineage>
        <taxon>Bacteria</taxon>
        <taxon>Bacillati</taxon>
        <taxon>Actinomycetota</taxon>
        <taxon>Actinomycetes</taxon>
        <taxon>Kitasatosporales</taxon>
        <taxon>Streptomycetaceae</taxon>
        <taxon>Streptomyces</taxon>
    </lineage>
</organism>
<dbReference type="RefSeq" id="WP_176162542.1">
    <property type="nucleotide sequence ID" value="NZ_CP054929.1"/>
</dbReference>
<gene>
    <name evidence="5" type="ORF">HUT08_16135</name>
</gene>
<evidence type="ECO:0000313" key="5">
    <source>
        <dbReference type="EMBL" id="QKW50809.1"/>
    </source>
</evidence>
<dbReference type="InterPro" id="IPR054545">
    <property type="entry name" value="ApeI-like"/>
</dbReference>
<evidence type="ECO:0000259" key="4">
    <source>
        <dbReference type="Pfam" id="PF22818"/>
    </source>
</evidence>
<sequence length="178" mass="18792">MTTTQQAGARPAGGDTAAPAGPVFTPVTGRLRATPIDPVDEIAVISETEVVVRKTVRDDDPYLEGHYPEFTVYPGAFIIESVFDAVLRLVRAHRGEQTFVEPAEISSVRFTTALRPGDTLQVRCVCQAVDDADGANDANGANTVRVVAHCTNGEAKAALVKMAFRVLPAEEPTGSGAA</sequence>
<dbReference type="Proteomes" id="UP000509303">
    <property type="component" value="Chromosome"/>
</dbReference>
<dbReference type="SUPFAM" id="SSF54637">
    <property type="entry name" value="Thioesterase/thiol ester dehydrase-isomerase"/>
    <property type="match status" value="1"/>
</dbReference>
<dbReference type="PANTHER" id="PTHR30272">
    <property type="entry name" value="3-HYDROXYACYL-[ACYL-CARRIER-PROTEIN] DEHYDRATASE"/>
    <property type="match status" value="1"/>
</dbReference>
<feature type="compositionally biased region" description="Low complexity" evidence="3">
    <location>
        <begin position="7"/>
        <end position="22"/>
    </location>
</feature>